<dbReference type="EMBL" id="BSTI01000044">
    <property type="protein sequence ID" value="GLY71677.1"/>
    <property type="molecule type" value="Genomic_DNA"/>
</dbReference>
<comment type="caution">
    <text evidence="3">The sequence shown here is derived from an EMBL/GenBank/DDBJ whole genome shotgun (WGS) entry which is preliminary data.</text>
</comment>
<dbReference type="RefSeq" id="WP_285491559.1">
    <property type="nucleotide sequence ID" value="NZ_BSTI01000044.1"/>
</dbReference>
<dbReference type="PANTHER" id="PTHR30121">
    <property type="entry name" value="UNCHARACTERIZED PROTEIN YJGR-RELATED"/>
    <property type="match status" value="1"/>
</dbReference>
<dbReference type="Gene3D" id="3.40.50.300">
    <property type="entry name" value="P-loop containing nucleotide triphosphate hydrolases"/>
    <property type="match status" value="1"/>
</dbReference>
<feature type="domain" description="TraG P-loop" evidence="2">
    <location>
        <begin position="258"/>
        <end position="328"/>
    </location>
</feature>
<evidence type="ECO:0000259" key="2">
    <source>
        <dbReference type="Pfam" id="PF19044"/>
    </source>
</evidence>
<evidence type="ECO:0000256" key="1">
    <source>
        <dbReference type="SAM" id="MobiDB-lite"/>
    </source>
</evidence>
<dbReference type="SUPFAM" id="SSF52540">
    <property type="entry name" value="P-loop containing nucleoside triphosphate hydrolases"/>
    <property type="match status" value="1"/>
</dbReference>
<feature type="region of interest" description="Disordered" evidence="1">
    <location>
        <begin position="1"/>
        <end position="29"/>
    </location>
</feature>
<dbReference type="InterPro" id="IPR025955">
    <property type="entry name" value="TraC/Conjuga_ATPase"/>
</dbReference>
<organism evidence="3 4">
    <name type="scientific">Amycolatopsis taiwanensis</name>
    <dbReference type="NCBI Taxonomy" id="342230"/>
    <lineage>
        <taxon>Bacteria</taxon>
        <taxon>Bacillati</taxon>
        <taxon>Actinomycetota</taxon>
        <taxon>Actinomycetes</taxon>
        <taxon>Pseudonocardiales</taxon>
        <taxon>Pseudonocardiaceae</taxon>
        <taxon>Amycolatopsis</taxon>
    </lineage>
</organism>
<proteinExistence type="predicted"/>
<dbReference type="InterPro" id="IPR027417">
    <property type="entry name" value="P-loop_NTPase"/>
</dbReference>
<keyword evidence="4" id="KW-1185">Reference proteome</keyword>
<dbReference type="InterPro" id="IPR043964">
    <property type="entry name" value="P-loop_TraG"/>
</dbReference>
<dbReference type="AlphaFoldDB" id="A0A9W6VLP8"/>
<reference evidence="3" key="1">
    <citation type="submission" date="2023-03" db="EMBL/GenBank/DDBJ databases">
        <title>Amycolatopsis taiwanensis NBRC 103393.</title>
        <authorList>
            <person name="Ichikawa N."/>
            <person name="Sato H."/>
            <person name="Tonouchi N."/>
        </authorList>
    </citation>
    <scope>NUCLEOTIDE SEQUENCE</scope>
    <source>
        <strain evidence="3">NBRC 103393</strain>
    </source>
</reference>
<sequence>MTTRARTRRGQRRTATGGSSHSSVHNGVHGGAAFTPDALSVGARHLEVGNEWVASFAVTGFPREVHPGWLSPLLTYPGRLDVALHVEPIDPATAAARLKKQLAKLESGRRHTAEHGRLYDPQVEAATEDAYDLSARVARGEGKLFRVGLYLTVHAPSGHALADEVAALRSLCASLLLDAKHTTYRSLQGWVSTLPMGLDLIGMRRTFDTSALSAAFPFTSPDLPGGDPTSVAAASGVLYGYNVGSQGLVHWDRFGEGMHNHNSVILGRSGSGKSYLVKLELLRSLYRGIEIAVVDPEDEYARLAAAVGGTYIHLGAQNVRLNPFDLPIHTRADGRRTAPKDALVRRSLFLHTVIAVLVGSELEAGQRAALDRGIAATYQAVGITADARTWTRPAPTLRMLRDHLAAAGQAGDRAAGELAARLHPFVEGAFKQLFDGPTTTNPEGHLVVFSLRDLPDELKGIGTLLTLDAVWRRVSNPAIRRPRLVVVDEAWLLMKEKSGAEFLFRMAKASRKHWAGLTVATQDTADVLGSDLGKAVVANAATQILLRQASQAIDEITQTFDLSAGERQFLLSADQGQGLLSAGTQRVAFQSIASPTEHYLVTSNPAELAGYAADGEADDSADSAQSYVDLGWADNSADGQGEVANIGEFGPFSSDDQIELDAA</sequence>
<gene>
    <name evidence="3" type="ORF">Atai01_82960</name>
</gene>
<dbReference type="PANTHER" id="PTHR30121:SF6">
    <property type="entry name" value="SLR6007 PROTEIN"/>
    <property type="match status" value="1"/>
</dbReference>
<dbReference type="InterPro" id="IPR051162">
    <property type="entry name" value="T4SS_component"/>
</dbReference>
<dbReference type="Pfam" id="PF19044">
    <property type="entry name" value="P-loop_TraG"/>
    <property type="match status" value="2"/>
</dbReference>
<dbReference type="Gene3D" id="1.10.8.730">
    <property type="match status" value="1"/>
</dbReference>
<feature type="domain" description="TraG P-loop" evidence="2">
    <location>
        <begin position="458"/>
        <end position="576"/>
    </location>
</feature>
<evidence type="ECO:0000313" key="3">
    <source>
        <dbReference type="EMBL" id="GLY71677.1"/>
    </source>
</evidence>
<dbReference type="Proteomes" id="UP001165136">
    <property type="component" value="Unassembled WGS sequence"/>
</dbReference>
<feature type="compositionally biased region" description="Low complexity" evidence="1">
    <location>
        <begin position="13"/>
        <end position="27"/>
    </location>
</feature>
<name>A0A9W6VLP8_9PSEU</name>
<feature type="compositionally biased region" description="Basic residues" evidence="1">
    <location>
        <begin position="1"/>
        <end position="12"/>
    </location>
</feature>
<dbReference type="Pfam" id="PF11130">
    <property type="entry name" value="TraC_F_IV"/>
    <property type="match status" value="1"/>
</dbReference>
<accession>A0A9W6VLP8</accession>
<protein>
    <recommendedName>
        <fullName evidence="2">TraG P-loop domain-containing protein</fullName>
    </recommendedName>
</protein>
<evidence type="ECO:0000313" key="4">
    <source>
        <dbReference type="Proteomes" id="UP001165136"/>
    </source>
</evidence>